<evidence type="ECO:0000256" key="5">
    <source>
        <dbReference type="ARBA" id="ARBA00023669"/>
    </source>
</evidence>
<evidence type="ECO:0000313" key="8">
    <source>
        <dbReference type="EMBL" id="AFY95288.1"/>
    </source>
</evidence>
<dbReference type="PROSITE" id="PS51932">
    <property type="entry name" value="BMV"/>
    <property type="match status" value="1"/>
</dbReference>
<keyword evidence="5 7" id="KW-1282">Carboxysome</keyword>
<keyword evidence="1 7" id="KW-0602">Photosynthesis</keyword>
<dbReference type="InterPro" id="IPR004992">
    <property type="entry name" value="EutN_CcmL"/>
</dbReference>
<comment type="function">
    <text evidence="3 7">Probably forms vertices in the carboxysome, a polyhedral inclusion where RuBisCO (ribulose bisphosphate carboxylase, rbcL-rbcS) is sequestered. Has been modeled to induce curvature upon insertion into an otherwise flat hexagonal molecular layer of CcmK subunits.</text>
</comment>
<reference evidence="8 9" key="1">
    <citation type="submission" date="2012-05" db="EMBL/GenBank/DDBJ databases">
        <title>Finished chromosome of genome of Chamaesiphon sp. PCC 6605.</title>
        <authorList>
            <consortium name="US DOE Joint Genome Institute"/>
            <person name="Gugger M."/>
            <person name="Coursin T."/>
            <person name="Rippka R."/>
            <person name="Tandeau De Marsac N."/>
            <person name="Huntemann M."/>
            <person name="Wei C.-L."/>
            <person name="Han J."/>
            <person name="Detter J.C."/>
            <person name="Han C."/>
            <person name="Tapia R."/>
            <person name="Chen A."/>
            <person name="Kyrpides N."/>
            <person name="Mavromatis K."/>
            <person name="Markowitz V."/>
            <person name="Szeto E."/>
            <person name="Ivanova N."/>
            <person name="Pagani I."/>
            <person name="Pati A."/>
            <person name="Goodwin L."/>
            <person name="Nordberg H.P."/>
            <person name="Cantor M.N."/>
            <person name="Hua S.X."/>
            <person name="Woyke T."/>
            <person name="Kerfeld C.A."/>
        </authorList>
    </citation>
    <scope>NUCLEOTIDE SEQUENCE [LARGE SCALE GENOMIC DNA]</scope>
    <source>
        <strain evidence="9">ATCC 27169 / PCC 6605</strain>
    </source>
</reference>
<proteinExistence type="inferred from homology"/>
<dbReference type="OrthoDB" id="196195at2"/>
<dbReference type="HOGENOM" id="CLU_148498_0_1_3"/>
<dbReference type="HAMAP" id="MF_00858">
    <property type="entry name" value="CcmL"/>
    <property type="match status" value="1"/>
</dbReference>
<dbReference type="SUPFAM" id="SSF159133">
    <property type="entry name" value="EutN/CcmL-like"/>
    <property type="match status" value="1"/>
</dbReference>
<dbReference type="Proteomes" id="UP000010366">
    <property type="component" value="Chromosome"/>
</dbReference>
<comment type="domain">
    <text evidence="7">The tight homopentamer forms a pore with an opening of 4-5 Angstroms in diameter which opens into a wider tunnel at the base of the truncated pyramid. The pore is positively charged.</text>
</comment>
<comment type="subunit">
    <text evidence="7">Homopentamer. Interacts with full-length CcmM.</text>
</comment>
<evidence type="ECO:0000256" key="1">
    <source>
        <dbReference type="ARBA" id="ARBA00022531"/>
    </source>
</evidence>
<dbReference type="GO" id="GO:0043886">
    <property type="term" value="F:structural constituent of carboxysome shell"/>
    <property type="evidence" value="ECO:0007669"/>
    <property type="project" value="UniProtKB-UniRule"/>
</dbReference>
<dbReference type="CDD" id="cd01614">
    <property type="entry name" value="EutN_CcmL"/>
    <property type="match status" value="1"/>
</dbReference>
<comment type="subcellular location">
    <subcellularLocation>
        <location evidence="4 7">Carboxysome</location>
    </subcellularLocation>
</comment>
<dbReference type="GO" id="GO:0015977">
    <property type="term" value="P:carbon fixation"/>
    <property type="evidence" value="ECO:0007669"/>
    <property type="project" value="UniProtKB-UniRule"/>
</dbReference>
<dbReference type="RefSeq" id="WP_015161395.1">
    <property type="nucleotide sequence ID" value="NC_019697.1"/>
</dbReference>
<dbReference type="Gene3D" id="2.40.50.220">
    <property type="entry name" value="EutN/Ccml"/>
    <property type="match status" value="1"/>
</dbReference>
<dbReference type="InterPro" id="IPR046387">
    <property type="entry name" value="CcmL"/>
</dbReference>
<gene>
    <name evidence="7" type="primary">ccmL</name>
    <name evidence="8" type="ORF">Cha6605_4352</name>
</gene>
<dbReference type="STRING" id="1173020.Cha6605_4352"/>
<dbReference type="KEGG" id="cmp:Cha6605_4352"/>
<comment type="similarity">
    <text evidence="7">Belongs to the CcmL/EutN family. CcmL subfamily.</text>
</comment>
<evidence type="ECO:0000256" key="4">
    <source>
        <dbReference type="ARBA" id="ARBA00023587"/>
    </source>
</evidence>
<dbReference type="EMBL" id="CP003600">
    <property type="protein sequence ID" value="AFY95288.1"/>
    <property type="molecule type" value="Genomic_DNA"/>
</dbReference>
<dbReference type="eggNOG" id="COG4576">
    <property type="taxonomic scope" value="Bacteria"/>
</dbReference>
<dbReference type="Pfam" id="PF03319">
    <property type="entry name" value="EutN_CcmL"/>
    <property type="match status" value="1"/>
</dbReference>
<dbReference type="PANTHER" id="PTHR36539">
    <property type="entry name" value="ETHANOLAMINE UTILIZATION PROTEIN EUTN"/>
    <property type="match status" value="1"/>
</dbReference>
<sequence>MKLAKVLGTVVSTHKEQSLTGTKFLLVQMLDPAGNDLPEYEVAADCVGAGLTEVVLVSLGSAARQISNKDRYPVDAMVVAIVDTVALGNDLTYSKRDAS</sequence>
<dbReference type="GO" id="GO:0031470">
    <property type="term" value="C:carboxysome"/>
    <property type="evidence" value="ECO:0007669"/>
    <property type="project" value="UniProtKB-SubCell"/>
</dbReference>
<dbReference type="GO" id="GO:0015979">
    <property type="term" value="P:photosynthesis"/>
    <property type="evidence" value="ECO:0007669"/>
    <property type="project" value="UniProtKB-KW"/>
</dbReference>
<organism evidence="8 9">
    <name type="scientific">Chamaesiphon minutus (strain ATCC 27169 / PCC 6605)</name>
    <dbReference type="NCBI Taxonomy" id="1173020"/>
    <lineage>
        <taxon>Bacteria</taxon>
        <taxon>Bacillati</taxon>
        <taxon>Cyanobacteriota</taxon>
        <taxon>Cyanophyceae</taxon>
        <taxon>Gomontiellales</taxon>
        <taxon>Chamaesiphonaceae</taxon>
        <taxon>Chamaesiphon</taxon>
    </lineage>
</organism>
<keyword evidence="6" id="KW-1283">Bacterial microcompartment</keyword>
<name>K9UKX4_CHAP6</name>
<keyword evidence="9" id="KW-1185">Reference proteome</keyword>
<evidence type="ECO:0000313" key="9">
    <source>
        <dbReference type="Proteomes" id="UP000010366"/>
    </source>
</evidence>
<dbReference type="InterPro" id="IPR036677">
    <property type="entry name" value="EutN_CcmL_sf"/>
</dbReference>
<dbReference type="PANTHER" id="PTHR36539:SF1">
    <property type="entry name" value="BACTERIAL MICROCOMPARTMENT SHELL VERTEX PROTEIN EUTN"/>
    <property type="match status" value="1"/>
</dbReference>
<keyword evidence="2 7" id="KW-0120">Carbon dioxide fixation</keyword>
<accession>K9UKX4</accession>
<evidence type="ECO:0000256" key="6">
    <source>
        <dbReference type="ARBA" id="ARBA00024446"/>
    </source>
</evidence>
<protein>
    <recommendedName>
        <fullName evidence="7">Carboxysome shell vertex protein CcmL</fullName>
    </recommendedName>
    <alternativeName>
        <fullName evidence="7">Carbon dioxide concentrating mechanism protein CcmL</fullName>
    </alternativeName>
</protein>
<evidence type="ECO:0000256" key="7">
    <source>
        <dbReference type="HAMAP-Rule" id="MF_00858"/>
    </source>
</evidence>
<evidence type="ECO:0000256" key="2">
    <source>
        <dbReference type="ARBA" id="ARBA00023300"/>
    </source>
</evidence>
<evidence type="ECO:0000256" key="3">
    <source>
        <dbReference type="ARBA" id="ARBA00023569"/>
    </source>
</evidence>
<dbReference type="AlphaFoldDB" id="K9UKX4"/>